<dbReference type="Pfam" id="PF00356">
    <property type="entry name" value="LacI"/>
    <property type="match status" value="1"/>
</dbReference>
<keyword evidence="1" id="KW-0805">Transcription regulation</keyword>
<comment type="caution">
    <text evidence="5">The sequence shown here is derived from an EMBL/GenBank/DDBJ whole genome shotgun (WGS) entry which is preliminary data.</text>
</comment>
<dbReference type="InterPro" id="IPR000843">
    <property type="entry name" value="HTH_LacI"/>
</dbReference>
<accession>A0ABW3HTX0</accession>
<dbReference type="Pfam" id="PF13377">
    <property type="entry name" value="Peripla_BP_3"/>
    <property type="match status" value="1"/>
</dbReference>
<dbReference type="PRINTS" id="PR00036">
    <property type="entry name" value="HTHLACI"/>
</dbReference>
<dbReference type="SMART" id="SM00354">
    <property type="entry name" value="HTH_LACI"/>
    <property type="match status" value="1"/>
</dbReference>
<gene>
    <name evidence="5" type="ORF">ACFQ2I_16260</name>
</gene>
<dbReference type="SUPFAM" id="SSF53822">
    <property type="entry name" value="Periplasmic binding protein-like I"/>
    <property type="match status" value="1"/>
</dbReference>
<name>A0ABW3HTX0_9BACL</name>
<evidence type="ECO:0000256" key="3">
    <source>
        <dbReference type="ARBA" id="ARBA00023163"/>
    </source>
</evidence>
<evidence type="ECO:0000259" key="4">
    <source>
        <dbReference type="PROSITE" id="PS50932"/>
    </source>
</evidence>
<organism evidence="5 6">
    <name type="scientific">Paenibacillus chungangensis</name>
    <dbReference type="NCBI Taxonomy" id="696535"/>
    <lineage>
        <taxon>Bacteria</taxon>
        <taxon>Bacillati</taxon>
        <taxon>Bacillota</taxon>
        <taxon>Bacilli</taxon>
        <taxon>Bacillales</taxon>
        <taxon>Paenibacillaceae</taxon>
        <taxon>Paenibacillus</taxon>
    </lineage>
</organism>
<dbReference type="CDD" id="cd06267">
    <property type="entry name" value="PBP1_LacI_sugar_binding-like"/>
    <property type="match status" value="1"/>
</dbReference>
<evidence type="ECO:0000256" key="1">
    <source>
        <dbReference type="ARBA" id="ARBA00023015"/>
    </source>
</evidence>
<dbReference type="Gene3D" id="3.40.50.2300">
    <property type="match status" value="2"/>
</dbReference>
<protein>
    <submittedName>
        <fullName evidence="5">LacI family DNA-binding transcriptional regulator</fullName>
    </submittedName>
</protein>
<evidence type="ECO:0000256" key="2">
    <source>
        <dbReference type="ARBA" id="ARBA00023125"/>
    </source>
</evidence>
<evidence type="ECO:0000313" key="6">
    <source>
        <dbReference type="Proteomes" id="UP001596989"/>
    </source>
</evidence>
<dbReference type="SUPFAM" id="SSF47413">
    <property type="entry name" value="lambda repressor-like DNA-binding domains"/>
    <property type="match status" value="1"/>
</dbReference>
<reference evidence="6" key="1">
    <citation type="journal article" date="2019" name="Int. J. Syst. Evol. Microbiol.">
        <title>The Global Catalogue of Microorganisms (GCM) 10K type strain sequencing project: providing services to taxonomists for standard genome sequencing and annotation.</title>
        <authorList>
            <consortium name="The Broad Institute Genomics Platform"/>
            <consortium name="The Broad Institute Genome Sequencing Center for Infectious Disease"/>
            <person name="Wu L."/>
            <person name="Ma J."/>
        </authorList>
    </citation>
    <scope>NUCLEOTIDE SEQUENCE [LARGE SCALE GENOMIC DNA]</scope>
    <source>
        <strain evidence="6">CCUG 59129</strain>
    </source>
</reference>
<keyword evidence="3" id="KW-0804">Transcription</keyword>
<dbReference type="Gene3D" id="1.10.260.40">
    <property type="entry name" value="lambda repressor-like DNA-binding domains"/>
    <property type="match status" value="1"/>
</dbReference>
<dbReference type="InterPro" id="IPR028082">
    <property type="entry name" value="Peripla_BP_I"/>
</dbReference>
<dbReference type="CDD" id="cd01392">
    <property type="entry name" value="HTH_LacI"/>
    <property type="match status" value="1"/>
</dbReference>
<keyword evidence="6" id="KW-1185">Reference proteome</keyword>
<dbReference type="PANTHER" id="PTHR30146:SF109">
    <property type="entry name" value="HTH-TYPE TRANSCRIPTIONAL REGULATOR GALS"/>
    <property type="match status" value="1"/>
</dbReference>
<dbReference type="InterPro" id="IPR010982">
    <property type="entry name" value="Lambda_DNA-bd_dom_sf"/>
</dbReference>
<dbReference type="RefSeq" id="WP_377565935.1">
    <property type="nucleotide sequence ID" value="NZ_JBHTJZ010000024.1"/>
</dbReference>
<evidence type="ECO:0000313" key="5">
    <source>
        <dbReference type="EMBL" id="MFD0960945.1"/>
    </source>
</evidence>
<dbReference type="EMBL" id="JBHTJZ010000024">
    <property type="protein sequence ID" value="MFD0960945.1"/>
    <property type="molecule type" value="Genomic_DNA"/>
</dbReference>
<proteinExistence type="predicted"/>
<keyword evidence="2 5" id="KW-0238">DNA-binding</keyword>
<dbReference type="GO" id="GO:0003677">
    <property type="term" value="F:DNA binding"/>
    <property type="evidence" value="ECO:0007669"/>
    <property type="project" value="UniProtKB-KW"/>
</dbReference>
<feature type="domain" description="HTH lacI-type" evidence="4">
    <location>
        <begin position="4"/>
        <end position="57"/>
    </location>
</feature>
<sequence length="337" mass="37416">MAHTLESIAKLAGVSRGTVSRVINGQPGVREEVRKKVLAVIREHQYQPNMQARGLAGGKTENIGVVVFGLTSSFLSHHIFYEVIQGIQEHVASRAYDLLLFADRRPYDREYWRTIADKRKIDGLIVMGEDIQDEYLQYYYDKQLPFVLVGKRLASDIPLHCVTSDYRDGVNNAVTHLIAGGRKRILYISGYSGTYHESKRYEGYCDAHRQAGLPVDSRLTVAGDAEEQSAYEVVRQLLRDGEAFDAIFAANDIMALGAVKALQEHGLRVPEEIAVVGYDDIAAARYANPSLSTVRQDKSGLGEAAARMLLSRLSGELDPTTSHDIYIANKLIVRSSS</sequence>
<dbReference type="Proteomes" id="UP001596989">
    <property type="component" value="Unassembled WGS sequence"/>
</dbReference>
<dbReference type="PROSITE" id="PS50932">
    <property type="entry name" value="HTH_LACI_2"/>
    <property type="match status" value="1"/>
</dbReference>
<dbReference type="PANTHER" id="PTHR30146">
    <property type="entry name" value="LACI-RELATED TRANSCRIPTIONAL REPRESSOR"/>
    <property type="match status" value="1"/>
</dbReference>
<dbReference type="InterPro" id="IPR046335">
    <property type="entry name" value="LacI/GalR-like_sensor"/>
</dbReference>